<keyword evidence="1" id="KW-0812">Transmembrane</keyword>
<feature type="transmembrane region" description="Helical" evidence="1">
    <location>
        <begin position="363"/>
        <end position="381"/>
    </location>
</feature>
<feature type="transmembrane region" description="Helical" evidence="1">
    <location>
        <begin position="219"/>
        <end position="241"/>
    </location>
</feature>
<feature type="transmembrane region" description="Helical" evidence="1">
    <location>
        <begin position="126"/>
        <end position="142"/>
    </location>
</feature>
<feature type="transmembrane region" description="Helical" evidence="1">
    <location>
        <begin position="527"/>
        <end position="547"/>
    </location>
</feature>
<reference evidence="2 3" key="1">
    <citation type="submission" date="2016-06" db="EMBL/GenBank/DDBJ databases">
        <title>Four novel species of enterococci isolated from chicken manure.</title>
        <authorList>
            <person name="Van Tyne D."/>
        </authorList>
    </citation>
    <scope>NUCLEOTIDE SEQUENCE [LARGE SCALE GENOMIC DNA]</scope>
    <source>
        <strain evidence="2 3">CU12B</strain>
    </source>
</reference>
<organism evidence="2 3">
    <name type="scientific">Candidatus Enterococcus willemsii</name>
    <dbReference type="NCBI Taxonomy" id="1857215"/>
    <lineage>
        <taxon>Bacteria</taxon>
        <taxon>Bacillati</taxon>
        <taxon>Bacillota</taxon>
        <taxon>Bacilli</taxon>
        <taxon>Lactobacillales</taxon>
        <taxon>Enterococcaceae</taxon>
        <taxon>Enterococcus</taxon>
    </lineage>
</organism>
<evidence type="ECO:0000313" key="2">
    <source>
        <dbReference type="EMBL" id="KAF1301460.1"/>
    </source>
</evidence>
<keyword evidence="1" id="KW-1133">Transmembrane helix</keyword>
<sequence length="551" mass="63625">MTRTTGKYLFLLLTGIGILFLPQLISQHILFGSDILFHFNRFYDTAMQIKEHNFQYFLSMYGFQHSGRIVNALYGPMMAYFHGFLVLISGNWFIYQLVSTISLYLLAIFSMNALLNVRHVKRETRYFLSFFFVTTFAIQYFVTRQGFSSWGAALMPACLIPLKKLVDQEKLSPIAVGVSIAIMVQTHLFSSLLLVIIYAGYFVPVWLKSPRKKKLLSELLLSIGIFLLLTLNVSISLWILYSQNELIAPFINRSMYLSTVTAKSIYWLLTPLPLTFALFASRKKFFKRTMTDFQRYTGYTALFFLVCSTNLVPWKFLSEQSFRWVELLQFPFRFFIPFTVLFLLFLGLHSHEKDFLTTTRKRWVFVVSIGQTILVMSVLLFQQGMIGLDFLGKHDRFTGTNFSELQQASHSEDLSELLTLLNKSTPDYLPRYHSTMENPYDMYRQAVIEATGFTTDVTEKQLVVRWNADSTENVQPPVIVYTGTELQLNGKKLSLTNDQLSPIGVPSIPSKKGENILLVDFPATEQLNMVFLCVICSFFLSFAYLIYKKFF</sequence>
<keyword evidence="3" id="KW-1185">Reference proteome</keyword>
<comment type="caution">
    <text evidence="2">The sequence shown here is derived from an EMBL/GenBank/DDBJ whole genome shotgun (WGS) entry which is preliminary data.</text>
</comment>
<dbReference type="EMBL" id="MAEL01000057">
    <property type="protein sequence ID" value="KAF1301460.1"/>
    <property type="molecule type" value="Genomic_DNA"/>
</dbReference>
<dbReference type="RefSeq" id="WP_161903241.1">
    <property type="nucleotide sequence ID" value="NZ_MAEL01000057.1"/>
</dbReference>
<evidence type="ECO:0008006" key="4">
    <source>
        <dbReference type="Google" id="ProtNLM"/>
    </source>
</evidence>
<feature type="transmembrane region" description="Helical" evidence="1">
    <location>
        <begin position="174"/>
        <end position="207"/>
    </location>
</feature>
<feature type="transmembrane region" description="Helical" evidence="1">
    <location>
        <begin position="332"/>
        <end position="351"/>
    </location>
</feature>
<keyword evidence="1" id="KW-0472">Membrane</keyword>
<evidence type="ECO:0000313" key="3">
    <source>
        <dbReference type="Proteomes" id="UP000782705"/>
    </source>
</evidence>
<name>A0ABQ6YWA6_9ENTE</name>
<feature type="transmembrane region" description="Helical" evidence="1">
    <location>
        <begin position="293"/>
        <end position="312"/>
    </location>
</feature>
<proteinExistence type="predicted"/>
<evidence type="ECO:0000256" key="1">
    <source>
        <dbReference type="SAM" id="Phobius"/>
    </source>
</evidence>
<feature type="transmembrane region" description="Helical" evidence="1">
    <location>
        <begin position="93"/>
        <end position="114"/>
    </location>
</feature>
<protein>
    <recommendedName>
        <fullName evidence="4">Cell division protein</fullName>
    </recommendedName>
</protein>
<dbReference type="Proteomes" id="UP000782705">
    <property type="component" value="Unassembled WGS sequence"/>
</dbReference>
<accession>A0ABQ6YWA6</accession>
<feature type="transmembrane region" description="Helical" evidence="1">
    <location>
        <begin position="264"/>
        <end position="281"/>
    </location>
</feature>
<gene>
    <name evidence="2" type="ORF">BAU17_05930</name>
</gene>